<feature type="chain" id="PRO_5045747091" evidence="2">
    <location>
        <begin position="37"/>
        <end position="94"/>
    </location>
</feature>
<feature type="signal peptide" evidence="2">
    <location>
        <begin position="1"/>
        <end position="36"/>
    </location>
</feature>
<dbReference type="PROSITE" id="PS51318">
    <property type="entry name" value="TAT"/>
    <property type="match status" value="1"/>
</dbReference>
<protein>
    <submittedName>
        <fullName evidence="3">Uncharacterized protein</fullName>
    </submittedName>
</protein>
<keyword evidence="1" id="KW-1133">Transmembrane helix</keyword>
<dbReference type="Proteomes" id="UP001059597">
    <property type="component" value="Chromosome"/>
</dbReference>
<evidence type="ECO:0000313" key="3">
    <source>
        <dbReference type="EMBL" id="BDM70415.1"/>
    </source>
</evidence>
<keyword evidence="1" id="KW-0812">Transmembrane</keyword>
<gene>
    <name evidence="3" type="ORF">HEK616_39020</name>
</gene>
<sequence>MSASDPPAPRRRLRRGFAAAATLVALLYAAAAPAAAAQRSPAGPPTRPALAAAGSKPLVFMGLGTVAGLAVLATAGLITAAHRRYVNSHATDRS</sequence>
<accession>A0ABN6R014</accession>
<keyword evidence="2" id="KW-0732">Signal</keyword>
<reference evidence="3" key="1">
    <citation type="submission" date="2022-06" db="EMBL/GenBank/DDBJ databases">
        <title>Complete genome sequence of Streptomyces nigrescens HEK616.</title>
        <authorList>
            <person name="Asamizu S."/>
            <person name="Onaka H."/>
        </authorList>
    </citation>
    <scope>NUCLEOTIDE SEQUENCE</scope>
    <source>
        <strain evidence="3">HEK616</strain>
    </source>
</reference>
<name>A0ABN6R014_STRNI</name>
<keyword evidence="1" id="KW-0472">Membrane</keyword>
<evidence type="ECO:0000256" key="1">
    <source>
        <dbReference type="SAM" id="Phobius"/>
    </source>
</evidence>
<evidence type="ECO:0000256" key="2">
    <source>
        <dbReference type="SAM" id="SignalP"/>
    </source>
</evidence>
<dbReference type="InterPro" id="IPR006311">
    <property type="entry name" value="TAT_signal"/>
</dbReference>
<dbReference type="RefSeq" id="WP_261954162.1">
    <property type="nucleotide sequence ID" value="NZ_AP026073.1"/>
</dbReference>
<keyword evidence="4" id="KW-1185">Reference proteome</keyword>
<feature type="transmembrane region" description="Helical" evidence="1">
    <location>
        <begin position="60"/>
        <end position="81"/>
    </location>
</feature>
<dbReference type="EMBL" id="AP026073">
    <property type="protein sequence ID" value="BDM70415.1"/>
    <property type="molecule type" value="Genomic_DNA"/>
</dbReference>
<proteinExistence type="predicted"/>
<evidence type="ECO:0000313" key="4">
    <source>
        <dbReference type="Proteomes" id="UP001059597"/>
    </source>
</evidence>
<organism evidence="3 4">
    <name type="scientific">Streptomyces nigrescens</name>
    <dbReference type="NCBI Taxonomy" id="1920"/>
    <lineage>
        <taxon>Bacteria</taxon>
        <taxon>Bacillati</taxon>
        <taxon>Actinomycetota</taxon>
        <taxon>Actinomycetes</taxon>
        <taxon>Kitasatosporales</taxon>
        <taxon>Streptomycetaceae</taxon>
        <taxon>Streptomyces</taxon>
    </lineage>
</organism>